<dbReference type="Proteomes" id="UP000831327">
    <property type="component" value="Chromosome"/>
</dbReference>
<name>A0ABN6P5D6_9PROT</name>
<proteinExistence type="predicted"/>
<dbReference type="EMBL" id="AP025637">
    <property type="protein sequence ID" value="BDG73163.1"/>
    <property type="molecule type" value="Genomic_DNA"/>
</dbReference>
<evidence type="ECO:0000313" key="2">
    <source>
        <dbReference type="EMBL" id="BDG73163.1"/>
    </source>
</evidence>
<accession>A0ABN6P5D6</accession>
<evidence type="ECO:0000313" key="3">
    <source>
        <dbReference type="Proteomes" id="UP000831327"/>
    </source>
</evidence>
<reference evidence="2 3" key="1">
    <citation type="journal article" date="2016" name="Microbes Environ.">
        <title>Phylogenetically diverse aerobic anoxygenic phototrophic bacteria isolated from epilithic biofilms in Tama river, Japan.</title>
        <authorList>
            <person name="Hirose S."/>
            <person name="Matsuura K."/>
            <person name="Haruta S."/>
        </authorList>
    </citation>
    <scope>NUCLEOTIDE SEQUENCE [LARGE SCALE GENOMIC DNA]</scope>
    <source>
        <strain evidence="2 3">S08</strain>
    </source>
</reference>
<feature type="transmembrane region" description="Helical" evidence="1">
    <location>
        <begin position="48"/>
        <end position="67"/>
    </location>
</feature>
<sequence length="68" mass="7550">MFWFCSYHRMSPRTAIDPSLIIPPRPVVVRFVPAAPPARIARRALRDFTGFLVLAWAAAEIALWAGGA</sequence>
<organism evidence="2 3">
    <name type="scientific">Roseomonas fluvialis</name>
    <dbReference type="NCBI Taxonomy" id="1750527"/>
    <lineage>
        <taxon>Bacteria</taxon>
        <taxon>Pseudomonadati</taxon>
        <taxon>Pseudomonadota</taxon>
        <taxon>Alphaproteobacteria</taxon>
        <taxon>Acetobacterales</taxon>
        <taxon>Roseomonadaceae</taxon>
        <taxon>Roseomonas</taxon>
    </lineage>
</organism>
<keyword evidence="1" id="KW-0472">Membrane</keyword>
<keyword evidence="1" id="KW-1133">Transmembrane helix</keyword>
<gene>
    <name evidence="2" type="ORF">Rmf_30920</name>
</gene>
<evidence type="ECO:0000256" key="1">
    <source>
        <dbReference type="SAM" id="Phobius"/>
    </source>
</evidence>
<keyword evidence="1" id="KW-0812">Transmembrane</keyword>
<keyword evidence="3" id="KW-1185">Reference proteome</keyword>
<protein>
    <submittedName>
        <fullName evidence="2">Uncharacterized protein</fullName>
    </submittedName>
</protein>